<dbReference type="OrthoDB" id="251935at2759"/>
<evidence type="ECO:0000256" key="1">
    <source>
        <dbReference type="SAM" id="MobiDB-lite"/>
    </source>
</evidence>
<dbReference type="EMBL" id="MKKU01000608">
    <property type="protein sequence ID" value="RNF06174.1"/>
    <property type="molecule type" value="Genomic_DNA"/>
</dbReference>
<feature type="compositionally biased region" description="Low complexity" evidence="1">
    <location>
        <begin position="273"/>
        <end position="282"/>
    </location>
</feature>
<feature type="non-terminal residue" evidence="2">
    <location>
        <position position="1"/>
    </location>
</feature>
<feature type="compositionally biased region" description="Pro residues" evidence="1">
    <location>
        <begin position="293"/>
        <end position="307"/>
    </location>
</feature>
<name>A0A3R7KGR2_9TRYP</name>
<dbReference type="Proteomes" id="UP000284403">
    <property type="component" value="Unassembled WGS sequence"/>
</dbReference>
<dbReference type="AlphaFoldDB" id="A0A3R7KGR2"/>
<evidence type="ECO:0000313" key="3">
    <source>
        <dbReference type="Proteomes" id="UP000284403"/>
    </source>
</evidence>
<accession>A0A3R7KGR2</accession>
<protein>
    <submittedName>
        <fullName evidence="2">Uncharacterized protein</fullName>
    </submittedName>
</protein>
<gene>
    <name evidence="2" type="ORF">Tco025E_07650</name>
</gene>
<organism evidence="2 3">
    <name type="scientific">Trypanosoma conorhini</name>
    <dbReference type="NCBI Taxonomy" id="83891"/>
    <lineage>
        <taxon>Eukaryota</taxon>
        <taxon>Discoba</taxon>
        <taxon>Euglenozoa</taxon>
        <taxon>Kinetoplastea</taxon>
        <taxon>Metakinetoplastina</taxon>
        <taxon>Trypanosomatida</taxon>
        <taxon>Trypanosomatidae</taxon>
        <taxon>Trypanosoma</taxon>
    </lineage>
</organism>
<feature type="region of interest" description="Disordered" evidence="1">
    <location>
        <begin position="345"/>
        <end position="394"/>
    </location>
</feature>
<comment type="caution">
    <text evidence="2">The sequence shown here is derived from an EMBL/GenBank/DDBJ whole genome shotgun (WGS) entry which is preliminary data.</text>
</comment>
<dbReference type="GeneID" id="40321261"/>
<evidence type="ECO:0000313" key="2">
    <source>
        <dbReference type="EMBL" id="RNF06174.1"/>
    </source>
</evidence>
<proteinExistence type="predicted"/>
<keyword evidence="3" id="KW-1185">Reference proteome</keyword>
<reference evidence="2 3" key="1">
    <citation type="journal article" date="2018" name="BMC Genomics">
        <title>Genomic comparison of Trypanosoma conorhini and Trypanosoma rangeli to Trypanosoma cruzi strains of high and low virulence.</title>
        <authorList>
            <person name="Bradwell K.R."/>
            <person name="Koparde V.N."/>
            <person name="Matveyev A.V."/>
            <person name="Serrano M.G."/>
            <person name="Alves J.M."/>
            <person name="Parikh H."/>
            <person name="Huang B."/>
            <person name="Lee V."/>
            <person name="Espinosa-Alvarez O."/>
            <person name="Ortiz P.A."/>
            <person name="Costa-Martins A.G."/>
            <person name="Teixeira M.M."/>
            <person name="Buck G.A."/>
        </authorList>
    </citation>
    <scope>NUCLEOTIDE SEQUENCE [LARGE SCALE GENOMIC DNA]</scope>
    <source>
        <strain evidence="2 3">025E</strain>
    </source>
</reference>
<feature type="compositionally biased region" description="Polar residues" evidence="1">
    <location>
        <begin position="472"/>
        <end position="484"/>
    </location>
</feature>
<feature type="region of interest" description="Disordered" evidence="1">
    <location>
        <begin position="261"/>
        <end position="314"/>
    </location>
</feature>
<feature type="region of interest" description="Disordered" evidence="1">
    <location>
        <begin position="459"/>
        <end position="484"/>
    </location>
</feature>
<dbReference type="RefSeq" id="XP_029225404.1">
    <property type="nucleotide sequence ID" value="XM_029374512.1"/>
</dbReference>
<sequence>SVVEAKPLEATVGPAGVNESLTAAPPLEAEAPVLVAAEESAAEAKPLEATVGPAGVNESLTAAPPLEAEAPVLVAAEESVVEAKPMSIAVGSGQRPELTERRAQDVKPMQVLSGVDVVAPSRGGGESSVPRPVILMKDNARVVSAGTRVLDREEAGFAEPKSVFGLSAREEEAGRGSRRGAGAPSRLFSAVSFAPNVSSERRIFSEIYPDQSFLPGSDVRPMVLVGRARVRNLTSATPERGVRSTEVVAGAVESLPLLSAVEGGAPRGKGRASRSPSSSVGASRREVRFAPAVLPPTPTPTPPPPAPHHQRQAPVRIQRQYETCQGLFTSWNDPAVMVPRPVLRPRRERDASPKPPPSELPQLPKHGGRSPPRQTHGGQDQPHPAPRIAPNTVMPQPTRAVDVSALHRRLGEVVARVAKARTPSPSVRPQLQQAMQYLLPAVPTNPAQRDALYRLRRQQRNAPRVPRRPITTDPSRSFSPQSMSKRPILYPTLTRPTFPTTNDLSQTGRFVGNRSVYYY</sequence>